<dbReference type="PIRSF" id="PIRSF500176">
    <property type="entry name" value="L_ASNase"/>
    <property type="match status" value="1"/>
</dbReference>
<dbReference type="InterPro" id="IPR036152">
    <property type="entry name" value="Asp/glu_Ase-like_sf"/>
</dbReference>
<feature type="active site" description="O-isoaspartyl threonine intermediate" evidence="4">
    <location>
        <position position="12"/>
    </location>
</feature>
<dbReference type="EMBL" id="NHOC01000019">
    <property type="protein sequence ID" value="OUM19445.1"/>
    <property type="molecule type" value="Genomic_DNA"/>
</dbReference>
<keyword evidence="11" id="KW-1185">Reference proteome</keyword>
<evidence type="ECO:0000313" key="9">
    <source>
        <dbReference type="EMBL" id="OUM19445.1"/>
    </source>
</evidence>
<reference evidence="10 11" key="1">
    <citation type="submission" date="2017-05" db="EMBL/GenBank/DDBJ databases">
        <title>Butyricicoccus porcorum sp. nov. a butyrate-producing bacterium from the swine intestinal tract.</title>
        <authorList>
            <person name="Trachsel J."/>
            <person name="Humphrey S."/>
            <person name="Allen H.K."/>
        </authorList>
    </citation>
    <scope>NUCLEOTIDE SEQUENCE [LARGE SCALE GENOMIC DNA]</scope>
    <source>
        <strain evidence="10">BB10</strain>
    </source>
</reference>
<evidence type="ECO:0000256" key="3">
    <source>
        <dbReference type="ARBA" id="ARBA00049366"/>
    </source>
</evidence>
<evidence type="ECO:0000256" key="5">
    <source>
        <dbReference type="PIRSR" id="PIRSR001220-2"/>
    </source>
</evidence>
<feature type="binding site" evidence="5">
    <location>
        <begin position="84"/>
        <end position="85"/>
    </location>
    <ligand>
        <name>substrate</name>
    </ligand>
</feature>
<dbReference type="RefSeq" id="WP_087022405.1">
    <property type="nucleotide sequence ID" value="NZ_CP178353.1"/>
</dbReference>
<evidence type="ECO:0000259" key="8">
    <source>
        <dbReference type="Pfam" id="PF00710"/>
    </source>
</evidence>
<evidence type="ECO:0000256" key="1">
    <source>
        <dbReference type="ARBA" id="ARBA00010518"/>
    </source>
</evidence>
<dbReference type="PROSITE" id="PS00144">
    <property type="entry name" value="ASN_GLN_ASE_1"/>
    <property type="match status" value="1"/>
</dbReference>
<comment type="catalytic activity">
    <reaction evidence="3">
        <text>L-asparagine + H2O = L-aspartate + NH4(+)</text>
        <dbReference type="Rhea" id="RHEA:21016"/>
        <dbReference type="ChEBI" id="CHEBI:15377"/>
        <dbReference type="ChEBI" id="CHEBI:28938"/>
        <dbReference type="ChEBI" id="CHEBI:29991"/>
        <dbReference type="ChEBI" id="CHEBI:58048"/>
        <dbReference type="EC" id="3.5.1.1"/>
    </reaction>
</comment>
<dbReference type="GO" id="GO:0004067">
    <property type="term" value="F:asparaginase activity"/>
    <property type="evidence" value="ECO:0007669"/>
    <property type="project" value="UniProtKB-UniRule"/>
</dbReference>
<feature type="active site" evidence="6">
    <location>
        <position position="12"/>
    </location>
</feature>
<dbReference type="InterPro" id="IPR027475">
    <property type="entry name" value="Asparaginase/glutaminase_AS2"/>
</dbReference>
<evidence type="ECO:0000313" key="10">
    <source>
        <dbReference type="EMBL" id="OUM19489.1"/>
    </source>
</evidence>
<dbReference type="InterPro" id="IPR020827">
    <property type="entry name" value="Asparaginase/glutaminase_AS1"/>
</dbReference>
<organism evidence="10 11">
    <name type="scientific">Butyricicoccus porcorum</name>
    <dbReference type="NCBI Taxonomy" id="1945634"/>
    <lineage>
        <taxon>Bacteria</taxon>
        <taxon>Bacillati</taxon>
        <taxon>Bacillota</taxon>
        <taxon>Clostridia</taxon>
        <taxon>Eubacteriales</taxon>
        <taxon>Butyricicoccaceae</taxon>
        <taxon>Butyricicoccus</taxon>
    </lineage>
</organism>
<evidence type="ECO:0000256" key="7">
    <source>
        <dbReference type="PROSITE-ProRule" id="PRU10100"/>
    </source>
</evidence>
<dbReference type="InterPro" id="IPR006034">
    <property type="entry name" value="Asparaginase/glutaminase-like"/>
</dbReference>
<gene>
    <name evidence="10" type="ORF">CBW42_13090</name>
    <name evidence="9" type="ORF">CBW42_13470</name>
</gene>
<dbReference type="EC" id="3.5.1.1" evidence="2"/>
<evidence type="ECO:0000256" key="4">
    <source>
        <dbReference type="PIRSR" id="PIRSR001220-1"/>
    </source>
</evidence>
<feature type="binding site" evidence="5">
    <location>
        <position position="53"/>
    </location>
    <ligand>
        <name>substrate</name>
    </ligand>
</feature>
<feature type="active site" evidence="7">
    <location>
        <position position="84"/>
    </location>
</feature>
<dbReference type="Gene3D" id="3.40.50.1170">
    <property type="entry name" value="L-asparaginase, N-terminal domain"/>
    <property type="match status" value="1"/>
</dbReference>
<dbReference type="PIRSF" id="PIRSF001220">
    <property type="entry name" value="L-ASNase_gatD"/>
    <property type="match status" value="1"/>
</dbReference>
<dbReference type="Pfam" id="PF00710">
    <property type="entry name" value="Asparaginase"/>
    <property type="match status" value="1"/>
</dbReference>
<dbReference type="Gene3D" id="3.40.50.40">
    <property type="match status" value="1"/>
</dbReference>
<sequence length="301" mass="31484">MKHILLLSTGGTISCRAGADGLAPQADGTQLLGEVRVPEGVRVEVRDLMCVDSTDVTDTQRLAMARALWENRKTYDGFVLTHGTDTMAYTAAFLCRVLPGFDRPVILTGSQLPMEEDGSDAPENLSDALVCAASDYRGAAVCFAGKLRRGTCVTKADTQAFDAFSGGNTGCPPDGVIDDGVLTLLDMPQPEAPALRLPVPVRAAVLPVTPLLDAETVLTCCGRDVLLLYGYGVGGVPEALADAVAQVVRSGTRVYLGTQCACGPADCSVYAVGRRMQALGVRCLGAQTVEDAIACIQCGLL</sequence>
<dbReference type="AlphaFoldDB" id="A0A252F189"/>
<dbReference type="InterPro" id="IPR027473">
    <property type="entry name" value="L-asparaginase_C"/>
</dbReference>
<dbReference type="CDD" id="cd08963">
    <property type="entry name" value="L-asparaginase_I"/>
    <property type="match status" value="1"/>
</dbReference>
<evidence type="ECO:0000256" key="2">
    <source>
        <dbReference type="ARBA" id="ARBA00012920"/>
    </source>
</evidence>
<dbReference type="SUPFAM" id="SSF53774">
    <property type="entry name" value="Glutaminase/Asparaginase"/>
    <property type="match status" value="1"/>
</dbReference>
<dbReference type="EMBL" id="NHOC01000018">
    <property type="protein sequence ID" value="OUM19489.1"/>
    <property type="molecule type" value="Genomic_DNA"/>
</dbReference>
<dbReference type="InterPro" id="IPR037152">
    <property type="entry name" value="L-asparaginase_N_sf"/>
</dbReference>
<comment type="caution">
    <text evidence="10">The sequence shown here is derived from an EMBL/GenBank/DDBJ whole genome shotgun (WGS) entry which is preliminary data.</text>
</comment>
<dbReference type="PROSITE" id="PS51732">
    <property type="entry name" value="ASN_GLN_ASE_3"/>
    <property type="match status" value="1"/>
</dbReference>
<evidence type="ECO:0000256" key="6">
    <source>
        <dbReference type="PROSITE-ProRule" id="PRU10099"/>
    </source>
</evidence>
<dbReference type="OrthoDB" id="9788068at2"/>
<dbReference type="PRINTS" id="PR00139">
    <property type="entry name" value="ASNGLNASE"/>
</dbReference>
<feature type="domain" description="L-asparaginase N-terminal" evidence="8">
    <location>
        <begin position="3"/>
        <end position="170"/>
    </location>
</feature>
<accession>A0A252F189</accession>
<protein>
    <recommendedName>
        <fullName evidence="2">asparaginase</fullName>
        <ecNumber evidence="2">3.5.1.1</ecNumber>
    </recommendedName>
</protein>
<comment type="similarity">
    <text evidence="1">Belongs to the asparaginase 1 family.</text>
</comment>
<dbReference type="InterPro" id="IPR027474">
    <property type="entry name" value="L-asparaginase_N"/>
</dbReference>
<dbReference type="GO" id="GO:0006520">
    <property type="term" value="P:amino acid metabolic process"/>
    <property type="evidence" value="ECO:0007669"/>
    <property type="project" value="InterPro"/>
</dbReference>
<dbReference type="Proteomes" id="UP000194903">
    <property type="component" value="Unassembled WGS sequence"/>
</dbReference>
<dbReference type="InterPro" id="IPR041725">
    <property type="entry name" value="L-asparaginase_I"/>
</dbReference>
<proteinExistence type="inferred from homology"/>
<dbReference type="PROSITE" id="PS51257">
    <property type="entry name" value="PROKAR_LIPOPROTEIN"/>
    <property type="match status" value="1"/>
</dbReference>
<dbReference type="SMART" id="SM00870">
    <property type="entry name" value="Asparaginase"/>
    <property type="match status" value="1"/>
</dbReference>
<name>A0A252F189_9FIRM</name>
<dbReference type="PANTHER" id="PTHR11707:SF28">
    <property type="entry name" value="60 KDA LYSOPHOSPHOLIPASE"/>
    <property type="match status" value="1"/>
</dbReference>
<dbReference type="PANTHER" id="PTHR11707">
    <property type="entry name" value="L-ASPARAGINASE"/>
    <property type="match status" value="1"/>
</dbReference>
<dbReference type="SFLD" id="SFLDS00057">
    <property type="entry name" value="Glutaminase/Asparaginase"/>
    <property type="match status" value="1"/>
</dbReference>
<evidence type="ECO:0000313" key="11">
    <source>
        <dbReference type="Proteomes" id="UP000194903"/>
    </source>
</evidence>
<dbReference type="PROSITE" id="PS00917">
    <property type="entry name" value="ASN_GLN_ASE_2"/>
    <property type="match status" value="1"/>
</dbReference>